<dbReference type="Gene3D" id="1.10.3730.20">
    <property type="match status" value="1"/>
</dbReference>
<reference evidence="8 9" key="1">
    <citation type="submission" date="2019-04" db="EMBL/GenBank/DDBJ databases">
        <title>Corynebacterium endometrii sp. nov., isolated from the uterus of a cow with endometritis.</title>
        <authorList>
            <person name="Ballas P."/>
            <person name="Ruckert C."/>
            <person name="Wagener K."/>
            <person name="Drillich M."/>
            <person name="Kaempfer P."/>
            <person name="Busse H.-J."/>
            <person name="Ehling-Schulz M."/>
        </authorList>
    </citation>
    <scope>NUCLEOTIDE SEQUENCE [LARGE SCALE GENOMIC DNA]</scope>
    <source>
        <strain evidence="8 9">LMM-1653</strain>
    </source>
</reference>
<feature type="transmembrane region" description="Helical" evidence="6">
    <location>
        <begin position="55"/>
        <end position="75"/>
    </location>
</feature>
<evidence type="ECO:0000256" key="4">
    <source>
        <dbReference type="ARBA" id="ARBA00022989"/>
    </source>
</evidence>
<dbReference type="Pfam" id="PF00892">
    <property type="entry name" value="EamA"/>
    <property type="match status" value="1"/>
</dbReference>
<evidence type="ECO:0000256" key="2">
    <source>
        <dbReference type="ARBA" id="ARBA00007362"/>
    </source>
</evidence>
<dbReference type="InterPro" id="IPR000620">
    <property type="entry name" value="EamA_dom"/>
</dbReference>
<comment type="subcellular location">
    <subcellularLocation>
        <location evidence="1">Membrane</location>
        <topology evidence="1">Multi-pass membrane protein</topology>
    </subcellularLocation>
</comment>
<dbReference type="Proteomes" id="UP000296352">
    <property type="component" value="Chromosome"/>
</dbReference>
<feature type="transmembrane region" description="Helical" evidence="6">
    <location>
        <begin position="222"/>
        <end position="242"/>
    </location>
</feature>
<proteinExistence type="inferred from homology"/>
<sequence>MVTAMVIIHLANGIAIGLFPVVGTWGVAAARMFFAGVVLTIFVRPKVSLWTREQWLATAGLGLSLGFMIGLYYVAIDYIPVGTAVALLFLGPLALGAVMSRSARDVAGVGLAFIALGFIALDSVTGTSLHPMGVAVALASAACWSCYIVAGKRATTLIRGLDSLAVAFLIAGAAMLPFARGAVALYFTDLDVFGMGLLVAMIGSLIPFSLDMLALRRLPANIYAVLTSLEPCVAALIAWWTLDQSVSLLKGIGIGFVVAASVVQSMAPPRGIQRRLTTVARVGREHTRRAGRGARISSARVLRGIASRVKRPPRAAARLRIKRIPAPPTKES</sequence>
<feature type="transmembrane region" description="Helical" evidence="6">
    <location>
        <begin position="163"/>
        <end position="186"/>
    </location>
</feature>
<feature type="domain" description="EamA" evidence="7">
    <location>
        <begin position="132"/>
        <end position="263"/>
    </location>
</feature>
<name>A0A4P7QEI2_9CORY</name>
<protein>
    <submittedName>
        <fullName evidence="8">Threonine/homoserine exporter RhtA</fullName>
    </submittedName>
</protein>
<gene>
    <name evidence="8" type="primary">rhtA</name>
    <name evidence="8" type="ORF">CENDO_02310</name>
</gene>
<feature type="transmembrane region" description="Helical" evidence="6">
    <location>
        <begin position="132"/>
        <end position="151"/>
    </location>
</feature>
<dbReference type="SUPFAM" id="SSF103481">
    <property type="entry name" value="Multidrug resistance efflux transporter EmrE"/>
    <property type="match status" value="2"/>
</dbReference>
<keyword evidence="9" id="KW-1185">Reference proteome</keyword>
<dbReference type="InterPro" id="IPR050638">
    <property type="entry name" value="AA-Vitamin_Transporters"/>
</dbReference>
<dbReference type="AlphaFoldDB" id="A0A4P7QEI2"/>
<keyword evidence="5 6" id="KW-0472">Membrane</keyword>
<feature type="transmembrane region" description="Helical" evidence="6">
    <location>
        <begin position="248"/>
        <end position="267"/>
    </location>
</feature>
<keyword evidence="3 6" id="KW-0812">Transmembrane</keyword>
<feature type="transmembrane region" description="Helical" evidence="6">
    <location>
        <begin position="106"/>
        <end position="126"/>
    </location>
</feature>
<comment type="similarity">
    <text evidence="2">Belongs to the EamA transporter family.</text>
</comment>
<dbReference type="GO" id="GO:0016020">
    <property type="term" value="C:membrane"/>
    <property type="evidence" value="ECO:0007669"/>
    <property type="project" value="UniProtKB-SubCell"/>
</dbReference>
<dbReference type="PANTHER" id="PTHR32322:SF2">
    <property type="entry name" value="EAMA DOMAIN-CONTAINING PROTEIN"/>
    <property type="match status" value="1"/>
</dbReference>
<evidence type="ECO:0000313" key="9">
    <source>
        <dbReference type="Proteomes" id="UP000296352"/>
    </source>
</evidence>
<evidence type="ECO:0000313" key="8">
    <source>
        <dbReference type="EMBL" id="QCB27760.1"/>
    </source>
</evidence>
<organism evidence="8 9">
    <name type="scientific">Corynebacterium endometrii</name>
    <dbReference type="NCBI Taxonomy" id="2488819"/>
    <lineage>
        <taxon>Bacteria</taxon>
        <taxon>Bacillati</taxon>
        <taxon>Actinomycetota</taxon>
        <taxon>Actinomycetes</taxon>
        <taxon>Mycobacteriales</taxon>
        <taxon>Corynebacteriaceae</taxon>
        <taxon>Corynebacterium</taxon>
    </lineage>
</organism>
<dbReference type="InterPro" id="IPR037185">
    <property type="entry name" value="EmrE-like"/>
</dbReference>
<evidence type="ECO:0000256" key="1">
    <source>
        <dbReference type="ARBA" id="ARBA00004141"/>
    </source>
</evidence>
<dbReference type="PANTHER" id="PTHR32322">
    <property type="entry name" value="INNER MEMBRANE TRANSPORTER"/>
    <property type="match status" value="1"/>
</dbReference>
<dbReference type="KEGG" id="cee:CENDO_02310"/>
<evidence type="ECO:0000256" key="5">
    <source>
        <dbReference type="ARBA" id="ARBA00023136"/>
    </source>
</evidence>
<evidence type="ECO:0000256" key="6">
    <source>
        <dbReference type="SAM" id="Phobius"/>
    </source>
</evidence>
<evidence type="ECO:0000256" key="3">
    <source>
        <dbReference type="ARBA" id="ARBA00022692"/>
    </source>
</evidence>
<feature type="transmembrane region" description="Helical" evidence="6">
    <location>
        <begin position="192"/>
        <end position="210"/>
    </location>
</feature>
<keyword evidence="4 6" id="KW-1133">Transmembrane helix</keyword>
<dbReference type="EMBL" id="CP039247">
    <property type="protein sequence ID" value="QCB27760.1"/>
    <property type="molecule type" value="Genomic_DNA"/>
</dbReference>
<accession>A0A4P7QEI2</accession>
<feature type="transmembrane region" description="Helical" evidence="6">
    <location>
        <begin position="81"/>
        <end position="99"/>
    </location>
</feature>
<evidence type="ECO:0000259" key="7">
    <source>
        <dbReference type="Pfam" id="PF00892"/>
    </source>
</evidence>